<proteinExistence type="predicted"/>
<name>A0A834DNL4_9CHIR</name>
<protein>
    <submittedName>
        <fullName evidence="1">Uncharacterized protein</fullName>
    </submittedName>
</protein>
<accession>A0A834DNL4</accession>
<evidence type="ECO:0000313" key="2">
    <source>
        <dbReference type="Proteomes" id="UP000664940"/>
    </source>
</evidence>
<comment type="caution">
    <text evidence="1">The sequence shown here is derived from an EMBL/GenBank/DDBJ whole genome shotgun (WGS) entry which is preliminary data.</text>
</comment>
<organism evidence="1 2">
    <name type="scientific">Phyllostomus discolor</name>
    <name type="common">pale spear-nosed bat</name>
    <dbReference type="NCBI Taxonomy" id="89673"/>
    <lineage>
        <taxon>Eukaryota</taxon>
        <taxon>Metazoa</taxon>
        <taxon>Chordata</taxon>
        <taxon>Craniata</taxon>
        <taxon>Vertebrata</taxon>
        <taxon>Euteleostomi</taxon>
        <taxon>Mammalia</taxon>
        <taxon>Eutheria</taxon>
        <taxon>Laurasiatheria</taxon>
        <taxon>Chiroptera</taxon>
        <taxon>Yangochiroptera</taxon>
        <taxon>Phyllostomidae</taxon>
        <taxon>Phyllostominae</taxon>
        <taxon>Phyllostomus</taxon>
    </lineage>
</organism>
<evidence type="ECO:0000313" key="1">
    <source>
        <dbReference type="EMBL" id="KAF6084352.1"/>
    </source>
</evidence>
<gene>
    <name evidence="1" type="ORF">HJG60_008623</name>
</gene>
<dbReference type="Proteomes" id="UP000664940">
    <property type="component" value="Unassembled WGS sequence"/>
</dbReference>
<dbReference type="AlphaFoldDB" id="A0A834DNL4"/>
<sequence>MILFINTIKELLIQETYGTSLFIILKTVLEQTKNFSHLLWIVNIIKPNIKLYIFPNKSNKPYLSILSRLNSVLKKNCRQPFLTICKVLRLVLGRNTKIFRGISVYLMVLIGMNKLNKKLKHTQY</sequence>
<dbReference type="EMBL" id="JABVXQ010000012">
    <property type="protein sequence ID" value="KAF6084352.1"/>
    <property type="molecule type" value="Genomic_DNA"/>
</dbReference>
<reference evidence="1 2" key="1">
    <citation type="journal article" date="2020" name="Nature">
        <title>Six reference-quality genomes reveal evolution of bat adaptations.</title>
        <authorList>
            <person name="Jebb D."/>
            <person name="Huang Z."/>
            <person name="Pippel M."/>
            <person name="Hughes G.M."/>
            <person name="Lavrichenko K."/>
            <person name="Devanna P."/>
            <person name="Winkler S."/>
            <person name="Jermiin L.S."/>
            <person name="Skirmuntt E.C."/>
            <person name="Katzourakis A."/>
            <person name="Burkitt-Gray L."/>
            <person name="Ray D.A."/>
            <person name="Sullivan K.A.M."/>
            <person name="Roscito J.G."/>
            <person name="Kirilenko B.M."/>
            <person name="Davalos L.M."/>
            <person name="Corthals A.P."/>
            <person name="Power M.L."/>
            <person name="Jones G."/>
            <person name="Ransome R.D."/>
            <person name="Dechmann D.K.N."/>
            <person name="Locatelli A.G."/>
            <person name="Puechmaille S.J."/>
            <person name="Fedrigo O."/>
            <person name="Jarvis E.D."/>
            <person name="Hiller M."/>
            <person name="Vernes S.C."/>
            <person name="Myers E.W."/>
            <person name="Teeling E.C."/>
        </authorList>
    </citation>
    <scope>NUCLEOTIDE SEQUENCE [LARGE SCALE GENOMIC DNA]</scope>
    <source>
        <strain evidence="1">Bat1K_MPI-CBG_1</strain>
    </source>
</reference>